<gene>
    <name evidence="1" type="ORF">ACOF00016_LOCUS13781</name>
</gene>
<dbReference type="AlphaFoldDB" id="A0A7S3LA52"/>
<organism evidence="1">
    <name type="scientific">Amphora coffeiformis</name>
    <dbReference type="NCBI Taxonomy" id="265554"/>
    <lineage>
        <taxon>Eukaryota</taxon>
        <taxon>Sar</taxon>
        <taxon>Stramenopiles</taxon>
        <taxon>Ochrophyta</taxon>
        <taxon>Bacillariophyta</taxon>
        <taxon>Bacillariophyceae</taxon>
        <taxon>Bacillariophycidae</taxon>
        <taxon>Thalassiophysales</taxon>
        <taxon>Catenulaceae</taxon>
        <taxon>Amphora</taxon>
    </lineage>
</organism>
<reference evidence="1" key="1">
    <citation type="submission" date="2021-01" db="EMBL/GenBank/DDBJ databases">
        <authorList>
            <person name="Corre E."/>
            <person name="Pelletier E."/>
            <person name="Niang G."/>
            <person name="Scheremetjew M."/>
            <person name="Finn R."/>
            <person name="Kale V."/>
            <person name="Holt S."/>
            <person name="Cochrane G."/>
            <person name="Meng A."/>
            <person name="Brown T."/>
            <person name="Cohen L."/>
        </authorList>
    </citation>
    <scope>NUCLEOTIDE SEQUENCE</scope>
    <source>
        <strain evidence="1">CCMP127</strain>
    </source>
</reference>
<protein>
    <submittedName>
        <fullName evidence="1">Uncharacterized protein</fullName>
    </submittedName>
</protein>
<sequence length="117" mass="13157">MVVGVNPESSCCCCLWLGGEYKEVTCFRTLGWFPDDSTTTPWRCTERFLSFSCVKPCDTCTMGDLESSSRRRRGVPSHNCLGILMDCDYCFVVGKDVFVLFMASNQTRFTKSKNGSD</sequence>
<evidence type="ECO:0000313" key="1">
    <source>
        <dbReference type="EMBL" id="CAE0416774.1"/>
    </source>
</evidence>
<name>A0A7S3LA52_9STRA</name>
<accession>A0A7S3LA52</accession>
<dbReference type="EMBL" id="HBIM01017922">
    <property type="protein sequence ID" value="CAE0416774.1"/>
    <property type="molecule type" value="Transcribed_RNA"/>
</dbReference>
<proteinExistence type="predicted"/>